<keyword evidence="7 14" id="KW-0863">Zinc-finger</keyword>
<evidence type="ECO:0000256" key="8">
    <source>
        <dbReference type="ARBA" id="ARBA00022786"/>
    </source>
</evidence>
<dbReference type="GO" id="GO:0000978">
    <property type="term" value="F:RNA polymerase II cis-regulatory region sequence-specific DNA binding"/>
    <property type="evidence" value="ECO:0007669"/>
    <property type="project" value="TreeGrafter"/>
</dbReference>
<evidence type="ECO:0000259" key="15">
    <source>
        <dbReference type="PROSITE" id="PS50157"/>
    </source>
</evidence>
<keyword evidence="13" id="KW-0539">Nucleus</keyword>
<evidence type="ECO:0000313" key="16">
    <source>
        <dbReference type="Proteomes" id="UP000515129"/>
    </source>
</evidence>
<dbReference type="GO" id="GO:0000981">
    <property type="term" value="F:DNA-binding transcription factor activity, RNA polymerase II-specific"/>
    <property type="evidence" value="ECO:0007669"/>
    <property type="project" value="TreeGrafter"/>
</dbReference>
<dbReference type="FunFam" id="3.30.160.60:FF:000110">
    <property type="entry name" value="Zinc finger protein-like"/>
    <property type="match status" value="1"/>
</dbReference>
<dbReference type="RefSeq" id="XP_026090654.1">
    <property type="nucleotide sequence ID" value="XM_026234869.1"/>
</dbReference>
<feature type="domain" description="C2H2-type" evidence="15">
    <location>
        <begin position="610"/>
        <end position="637"/>
    </location>
</feature>
<keyword evidence="6" id="KW-0677">Repeat</keyword>
<comment type="similarity">
    <text evidence="4">Belongs to the krueppel C2H2-type zinc-finger protein family.</text>
</comment>
<reference evidence="17" key="1">
    <citation type="submission" date="2025-08" db="UniProtKB">
        <authorList>
            <consortium name="RefSeq"/>
        </authorList>
    </citation>
    <scope>IDENTIFICATION</scope>
    <source>
        <strain evidence="17">Wakin</strain>
        <tissue evidence="17">Muscle</tissue>
    </source>
</reference>
<keyword evidence="9" id="KW-0862">Zinc</keyword>
<dbReference type="FunFam" id="3.30.160.60:FF:000624">
    <property type="entry name" value="zinc finger protein 697"/>
    <property type="match status" value="1"/>
</dbReference>
<dbReference type="PANTHER" id="PTHR24384">
    <property type="entry name" value="FINGER PUTATIVE TRANSCRIPTION FACTOR FAMILY-RELATED"/>
    <property type="match status" value="1"/>
</dbReference>
<proteinExistence type="inferred from homology"/>
<feature type="domain" description="C2H2-type" evidence="15">
    <location>
        <begin position="497"/>
        <end position="524"/>
    </location>
</feature>
<comment type="function">
    <text evidence="1">May be involved in transcriptional regulation.</text>
</comment>
<feature type="domain" description="C2H2-type" evidence="15">
    <location>
        <begin position="581"/>
        <end position="609"/>
    </location>
</feature>
<evidence type="ECO:0000256" key="7">
    <source>
        <dbReference type="ARBA" id="ARBA00022771"/>
    </source>
</evidence>
<evidence type="ECO:0000256" key="14">
    <source>
        <dbReference type="PROSITE-ProRule" id="PRU00042"/>
    </source>
</evidence>
<keyword evidence="16" id="KW-1185">Reference proteome</keyword>
<keyword evidence="10" id="KW-0805">Transcription regulation</keyword>
<evidence type="ECO:0000256" key="2">
    <source>
        <dbReference type="ARBA" id="ARBA00004123"/>
    </source>
</evidence>
<dbReference type="GO" id="GO:0005634">
    <property type="term" value="C:nucleus"/>
    <property type="evidence" value="ECO:0007669"/>
    <property type="project" value="UniProtKB-SubCell"/>
</dbReference>
<feature type="domain" description="C2H2-type" evidence="15">
    <location>
        <begin position="331"/>
        <end position="358"/>
    </location>
</feature>
<sequence>MTAVIHELLSSVMGVLVESVVSELSKHLSDFTTVLSEEWKRNKATAANKNRLKQANQAKTKAFADFMELLSKATVETMVKLIHDHISAQVSEATAKSQLSKQDILNEGQASTSESENIVLLESEQNKHYEMESEHHENSGQAANQYAQLSSTPTDILEGSLSLSESQPSTSTNIAAEGRQEPLICESCGVSFSDMALLNIHNALHKERPFNCLTCGNTFKMMKCLMKHQRFHLTPDLSIAFEANLNEEEFIVQLETCDTVNTSLETLEVTTQEILQNNLDNEDVSCAVLESSQYVTESLVQGLNITIENPDHQPNTTPHIDMIKKSNDGLFRCKTCGKCFELRWKFINHVRAHVKHYKCSHCEKRFTMRSCLIRHAAMHTGAQLFKCDICSKSFVFQASLEKHKHLHTAEKTVTCSNCQKVFPGKRSFGRHRCKAVEMLYSCPVCDKQFKIKQNMLDHQTLHTGEKPYCCEICGAFYSCERYLKNHQKSHIEKTYDYPCELCDKRFSARKHLQAHMLVHTREKRYACDVCDKKFATSGNLNRHRAGHTGVKLYGCPICLKRYTTAYALKMHMHKHTSSKPFLCDICGKGFTSSDYMKRHKRIIHAGRRDCVCSICNKAFIFPSSLNQHMLVHTGEKHHERLVSPLLKKFSCDHCQKKFYSQAALTVHQRVHTKEKPYSCEVCGKRFGYSSSIQMHMRIHTGERPFGCDVCGKTFNQAVHLRTHQRVHTGLKSFSCESCGKKFVDHRNLKQHKCKYTI</sequence>
<dbReference type="SUPFAM" id="SSF57667">
    <property type="entry name" value="beta-beta-alpha zinc fingers"/>
    <property type="match status" value="9"/>
</dbReference>
<dbReference type="OrthoDB" id="654211at2759"/>
<dbReference type="Pfam" id="PF13912">
    <property type="entry name" value="zf-C2H2_6"/>
    <property type="match status" value="2"/>
</dbReference>
<dbReference type="KEGG" id="caua:113064221"/>
<dbReference type="PROSITE" id="PS00028">
    <property type="entry name" value="ZINC_FINGER_C2H2_1"/>
    <property type="match status" value="14"/>
</dbReference>
<dbReference type="Proteomes" id="UP000515129">
    <property type="component" value="Chromosome 46"/>
</dbReference>
<dbReference type="AlphaFoldDB" id="A0A6P6M1W7"/>
<feature type="domain" description="C2H2-type" evidence="15">
    <location>
        <begin position="733"/>
        <end position="757"/>
    </location>
</feature>
<dbReference type="InterPro" id="IPR036236">
    <property type="entry name" value="Znf_C2H2_sf"/>
</dbReference>
<dbReference type="InterPro" id="IPR050752">
    <property type="entry name" value="C2H2-ZF_domain"/>
</dbReference>
<feature type="domain" description="C2H2-type" evidence="15">
    <location>
        <begin position="553"/>
        <end position="580"/>
    </location>
</feature>
<name>A0A6P6M1W7_CARAU</name>
<feature type="domain" description="C2H2-type" evidence="15">
    <location>
        <begin position="677"/>
        <end position="704"/>
    </location>
</feature>
<evidence type="ECO:0000256" key="11">
    <source>
        <dbReference type="ARBA" id="ARBA00023125"/>
    </source>
</evidence>
<feature type="domain" description="C2H2-type" evidence="15">
    <location>
        <begin position="468"/>
        <end position="495"/>
    </location>
</feature>
<dbReference type="GO" id="GO:0008270">
    <property type="term" value="F:zinc ion binding"/>
    <property type="evidence" value="ECO:0007669"/>
    <property type="project" value="UniProtKB-KW"/>
</dbReference>
<feature type="domain" description="C2H2-type" evidence="15">
    <location>
        <begin position="183"/>
        <end position="205"/>
    </location>
</feature>
<feature type="domain" description="C2H2-type" evidence="15">
    <location>
        <begin position="705"/>
        <end position="732"/>
    </location>
</feature>
<dbReference type="PANTHER" id="PTHR24384:SF189">
    <property type="entry name" value="C2H2-TYPE DOMAIN-CONTAINING PROTEIN-RELATED"/>
    <property type="match status" value="1"/>
</dbReference>
<dbReference type="FunFam" id="3.30.160.60:FF:000446">
    <property type="entry name" value="Zinc finger protein"/>
    <property type="match status" value="1"/>
</dbReference>
<evidence type="ECO:0000256" key="4">
    <source>
        <dbReference type="ARBA" id="ARBA00006991"/>
    </source>
</evidence>
<dbReference type="FunFam" id="3.30.160.60:FF:001228">
    <property type="entry name" value="Zinc finger protein 236"/>
    <property type="match status" value="1"/>
</dbReference>
<protein>
    <submittedName>
        <fullName evidence="17">Zinc finger protein 708-like</fullName>
    </submittedName>
</protein>
<evidence type="ECO:0000256" key="5">
    <source>
        <dbReference type="ARBA" id="ARBA00022723"/>
    </source>
</evidence>
<feature type="domain" description="C2H2-type" evidence="15">
    <location>
        <begin position="440"/>
        <end position="467"/>
    </location>
</feature>
<evidence type="ECO:0000256" key="13">
    <source>
        <dbReference type="ARBA" id="ARBA00023242"/>
    </source>
</evidence>
<dbReference type="InterPro" id="IPR013087">
    <property type="entry name" value="Znf_C2H2_type"/>
</dbReference>
<feature type="domain" description="C2H2-type" evidence="15">
    <location>
        <begin position="649"/>
        <end position="676"/>
    </location>
</feature>
<keyword evidence="12" id="KW-0804">Transcription</keyword>
<evidence type="ECO:0000256" key="12">
    <source>
        <dbReference type="ARBA" id="ARBA00023163"/>
    </source>
</evidence>
<dbReference type="GeneID" id="113064221"/>
<dbReference type="FunFam" id="3.30.160.60:FF:000213">
    <property type="entry name" value="Zinc finger protein 624"/>
    <property type="match status" value="1"/>
</dbReference>
<evidence type="ECO:0000256" key="3">
    <source>
        <dbReference type="ARBA" id="ARBA00004906"/>
    </source>
</evidence>
<evidence type="ECO:0000313" key="17">
    <source>
        <dbReference type="RefSeq" id="XP_026090654.1"/>
    </source>
</evidence>
<feature type="domain" description="C2H2-type" evidence="15">
    <location>
        <begin position="210"/>
        <end position="232"/>
    </location>
</feature>
<dbReference type="FunFam" id="3.30.160.60:FF:000303">
    <property type="entry name" value="Zinc finger protein 41"/>
    <property type="match status" value="1"/>
</dbReference>
<dbReference type="Pfam" id="PF00096">
    <property type="entry name" value="zf-C2H2"/>
    <property type="match status" value="9"/>
</dbReference>
<keyword evidence="11" id="KW-0238">DNA-binding</keyword>
<comment type="pathway">
    <text evidence="3">Protein modification; protein ubiquitination.</text>
</comment>
<accession>A0A6P6M1W7</accession>
<evidence type="ECO:0000256" key="1">
    <source>
        <dbReference type="ARBA" id="ARBA00003767"/>
    </source>
</evidence>
<evidence type="ECO:0000256" key="9">
    <source>
        <dbReference type="ARBA" id="ARBA00022833"/>
    </source>
</evidence>
<dbReference type="PROSITE" id="PS50157">
    <property type="entry name" value="ZINC_FINGER_C2H2_2"/>
    <property type="match status" value="16"/>
</dbReference>
<dbReference type="Gene3D" id="3.30.160.60">
    <property type="entry name" value="Classic Zinc Finger"/>
    <property type="match status" value="14"/>
</dbReference>
<organism evidence="16 17">
    <name type="scientific">Carassius auratus</name>
    <name type="common">Goldfish</name>
    <dbReference type="NCBI Taxonomy" id="7957"/>
    <lineage>
        <taxon>Eukaryota</taxon>
        <taxon>Metazoa</taxon>
        <taxon>Chordata</taxon>
        <taxon>Craniata</taxon>
        <taxon>Vertebrata</taxon>
        <taxon>Euteleostomi</taxon>
        <taxon>Actinopterygii</taxon>
        <taxon>Neopterygii</taxon>
        <taxon>Teleostei</taxon>
        <taxon>Ostariophysi</taxon>
        <taxon>Cypriniformes</taxon>
        <taxon>Cyprinidae</taxon>
        <taxon>Cyprininae</taxon>
        <taxon>Carassius</taxon>
    </lineage>
</organism>
<feature type="domain" description="C2H2-type" evidence="15">
    <location>
        <begin position="357"/>
        <end position="384"/>
    </location>
</feature>
<feature type="domain" description="C2H2-type" evidence="15">
    <location>
        <begin position="525"/>
        <end position="552"/>
    </location>
</feature>
<feature type="domain" description="C2H2-type" evidence="15">
    <location>
        <begin position="385"/>
        <end position="412"/>
    </location>
</feature>
<evidence type="ECO:0000256" key="6">
    <source>
        <dbReference type="ARBA" id="ARBA00022737"/>
    </source>
</evidence>
<gene>
    <name evidence="17" type="primary">LOC113064221</name>
</gene>
<keyword evidence="5" id="KW-0479">Metal-binding</keyword>
<evidence type="ECO:0000256" key="10">
    <source>
        <dbReference type="ARBA" id="ARBA00023015"/>
    </source>
</evidence>
<dbReference type="FunFam" id="3.30.160.60:FF:000634">
    <property type="entry name" value="Zinc finger X-chromosomal protein"/>
    <property type="match status" value="1"/>
</dbReference>
<keyword evidence="8" id="KW-0833">Ubl conjugation pathway</keyword>
<comment type="subcellular location">
    <subcellularLocation>
        <location evidence="2">Nucleus</location>
    </subcellularLocation>
</comment>
<dbReference type="SMART" id="SM00355">
    <property type="entry name" value="ZnF_C2H2"/>
    <property type="match status" value="17"/>
</dbReference>
<dbReference type="FunFam" id="3.30.160.60:FF:000100">
    <property type="entry name" value="Zinc finger 45-like"/>
    <property type="match status" value="1"/>
</dbReference>